<dbReference type="EMBL" id="LAZR01000362">
    <property type="protein sequence ID" value="KKN72467.1"/>
    <property type="molecule type" value="Genomic_DNA"/>
</dbReference>
<proteinExistence type="predicted"/>
<gene>
    <name evidence="1" type="ORF">LCGC14_0410780</name>
</gene>
<evidence type="ECO:0000313" key="1">
    <source>
        <dbReference type="EMBL" id="KKN72467.1"/>
    </source>
</evidence>
<evidence type="ECO:0008006" key="2">
    <source>
        <dbReference type="Google" id="ProtNLM"/>
    </source>
</evidence>
<organism evidence="1">
    <name type="scientific">marine sediment metagenome</name>
    <dbReference type="NCBI Taxonomy" id="412755"/>
    <lineage>
        <taxon>unclassified sequences</taxon>
        <taxon>metagenomes</taxon>
        <taxon>ecological metagenomes</taxon>
    </lineage>
</organism>
<sequence>MSEIVPIRYADTDTLSLRQIDELSGFIKGSSFRIFKACEAQLQEGADYYYLPADQHQALIESLKASGQIYGSTVNLLLMTRNGYERMQKLVSG</sequence>
<comment type="caution">
    <text evidence="1">The sequence shown here is derived from an EMBL/GenBank/DDBJ whole genome shotgun (WGS) entry which is preliminary data.</text>
</comment>
<reference evidence="1" key="1">
    <citation type="journal article" date="2015" name="Nature">
        <title>Complex archaea that bridge the gap between prokaryotes and eukaryotes.</title>
        <authorList>
            <person name="Spang A."/>
            <person name="Saw J.H."/>
            <person name="Jorgensen S.L."/>
            <person name="Zaremba-Niedzwiedzka K."/>
            <person name="Martijn J."/>
            <person name="Lind A.E."/>
            <person name="van Eijk R."/>
            <person name="Schleper C."/>
            <person name="Guy L."/>
            <person name="Ettema T.J."/>
        </authorList>
    </citation>
    <scope>NUCLEOTIDE SEQUENCE</scope>
</reference>
<name>A0A0F9TBZ5_9ZZZZ</name>
<dbReference type="AlphaFoldDB" id="A0A0F9TBZ5"/>
<accession>A0A0F9TBZ5</accession>
<protein>
    <recommendedName>
        <fullName evidence="2">KilA-N DNA-binding domain-containing protein</fullName>
    </recommendedName>
</protein>